<dbReference type="GeneID" id="59302756"/>
<feature type="domain" description="Jacalin-type lectin" evidence="3">
    <location>
        <begin position="469"/>
        <end position="571"/>
    </location>
</feature>
<evidence type="ECO:0000259" key="3">
    <source>
        <dbReference type="Pfam" id="PF01419"/>
    </source>
</evidence>
<feature type="compositionally biased region" description="Basic residues" evidence="2">
    <location>
        <begin position="1134"/>
        <end position="1143"/>
    </location>
</feature>
<feature type="compositionally biased region" description="Basic and acidic residues" evidence="2">
    <location>
        <begin position="1416"/>
        <end position="1449"/>
    </location>
</feature>
<dbReference type="InterPro" id="IPR036866">
    <property type="entry name" value="RibonucZ/Hydroxyglut_hydro"/>
</dbReference>
<evidence type="ECO:0000313" key="5">
    <source>
        <dbReference type="Proteomes" id="UP000530670"/>
    </source>
</evidence>
<sequence length="1457" mass="162653">MGYVLLAPYNDSMHLGQGFNSFLQRPCIDGAVKLTQADLQTQAARAGSPSNVSQVVSYSSRLVEKISDVVRGMNISAASSIKLGTIQVSGNSLSVDEAKFAASDMNAVISVKVINQITSAIKNPPLLKGAMNGSAGEFTLSEGTASSTIEAAVQETESTVTVNWSGGGQIKNDDAEWTLASLISAASAFPGRVAACPHKTYAILTPYNRNRSFVEWAEQNNITVPDFSPVQQYTHDLLDSFMEFKSILGRIQAVLANPQAYLPSSFDNAVSVDVKALVLERQKIKKEMVKIGNIVDKLLATPNCNPSTLITEEVESPEIWAARLPVLVESTMVNNKLTALETADVISGFYNNDPTQDTAEPEIPASLGSKMNDSMKAVQDATKEKEKEIEKETPVVEICSASIKASLTQQERAFVDSEFNRRKYSQYRFGDLVGVPGGRFFVDTLFLEQAMVHVSWPDRIEILLQDLNDSRVYALRTTYQETQESHGKNMGETVDSTFIHLEEGEVVNEVTLGRRDTTGVAFIRLRTSKNRETRIGTLKDCVEVTKCVPYDGCTGLKGFWGGSGDLVDRLGPIWVENFQVPVPVGDCSIHILIKTPTSVAYAFIMDGGVDSGGYSASEAIKDTLKYVNQYLKSTYKMKKSIKFSLWVVTHWDEDHFLGMMDLLAKQLEPSKPSDWMTENFVKKPKLYCGRLENFKQQLNALGFEAAGGESVLGYDLLSGGQIFDKNGTPICESVWEEDRPRFCIVGANGRGLTVSKAQQKVTRNQSSILAVLFWPKEGRRCCFFTGGDGNPELERGIINNFLSKSDFIKLGDGLDLMKLDHHGSSQENIYGGDLRKVKAVRKLALSMMPIGLFKPKNILITPGNLHGHPTFDVVHCLFDLLGTTTGLAKDTGKPVGRVWTTRSPYWATKPLVTTKDLNPSHNQDLEDIHKKELQAYQDPTKKFLGTGMLMAVEAEGSGTRLKRAQGLKAWRKKILQQSAILDGHNPTDYRVDSKAKSELIELKEQKRHSAIQEEEEEAAASAQFDYDYISYDDVMNIRFAGVEMWNLICDQGIVPPAENPFFIIHFRWENAVFSTVKCLGMDGVERKGYRSEPIVPPRYSQRLADIKEAQKKEVLKLLKKKARELKMAEDSKVAHSKRNRLKSQGRDQDSGLGLSASESGCQYNVQDFEKQNTFTHISRLNDSAVRQSFTSTSLGGFDIRPLGNISFQANLFPGTSLSRNEDRIISLHGLTLQDFSSTLEADKGLQDSVMRNPFTFIKELEADYQLKYRFDGDDNDEDVVLKNIWEDADKEIDVTLEKLNNLQKEWQTAWEESQADIEKEETSKQKKKRIRAAVKLMEKIKKNAEKTVANLDPTLFTGNLNAASRAEIEKLLVMAITYRPPDVEEEKEPETGRGRKGHQDRSKKSQAMGKNGDTSKQMEIEKEKKVKKEDKSNLNKRESRNEFVEQESIRKKRYGTK</sequence>
<accession>A0A8H5VXR5</accession>
<protein>
    <recommendedName>
        <fullName evidence="3">Jacalin-type lectin domain-containing protein</fullName>
    </recommendedName>
</protein>
<dbReference type="SUPFAM" id="SSF51101">
    <property type="entry name" value="Mannose-binding lectins"/>
    <property type="match status" value="1"/>
</dbReference>
<evidence type="ECO:0000313" key="4">
    <source>
        <dbReference type="EMBL" id="KAF5641462.1"/>
    </source>
</evidence>
<organism evidence="4 5">
    <name type="scientific">Fusarium tjaetaba</name>
    <dbReference type="NCBI Taxonomy" id="1567544"/>
    <lineage>
        <taxon>Eukaryota</taxon>
        <taxon>Fungi</taxon>
        <taxon>Dikarya</taxon>
        <taxon>Ascomycota</taxon>
        <taxon>Pezizomycotina</taxon>
        <taxon>Sordariomycetes</taxon>
        <taxon>Hypocreomycetidae</taxon>
        <taxon>Hypocreales</taxon>
        <taxon>Nectriaceae</taxon>
        <taxon>Fusarium</taxon>
        <taxon>Fusarium fujikuroi species complex</taxon>
    </lineage>
</organism>
<gene>
    <name evidence="4" type="ORF">FTJAE_4114</name>
</gene>
<keyword evidence="1" id="KW-0175">Coiled coil</keyword>
<proteinExistence type="predicted"/>
<dbReference type="InterPro" id="IPR001229">
    <property type="entry name" value="Jacalin-like_lectin_dom"/>
</dbReference>
<feature type="region of interest" description="Disordered" evidence="2">
    <location>
        <begin position="1128"/>
        <end position="1153"/>
    </location>
</feature>
<keyword evidence="5" id="KW-1185">Reference proteome</keyword>
<dbReference type="EMBL" id="JAAQRI010000077">
    <property type="protein sequence ID" value="KAF5641462.1"/>
    <property type="molecule type" value="Genomic_DNA"/>
</dbReference>
<feature type="coiled-coil region" evidence="1">
    <location>
        <begin position="1285"/>
        <end position="1347"/>
    </location>
</feature>
<dbReference type="Pfam" id="PF01419">
    <property type="entry name" value="Jacalin"/>
    <property type="match status" value="1"/>
</dbReference>
<feature type="region of interest" description="Disordered" evidence="2">
    <location>
        <begin position="1382"/>
        <end position="1457"/>
    </location>
</feature>
<dbReference type="RefSeq" id="XP_037208794.1">
    <property type="nucleotide sequence ID" value="XM_037350486.1"/>
</dbReference>
<dbReference type="OrthoDB" id="3231004at2759"/>
<name>A0A8H5VXR5_9HYPO</name>
<feature type="compositionally biased region" description="Basic and acidic residues" evidence="2">
    <location>
        <begin position="1389"/>
        <end position="1403"/>
    </location>
</feature>
<reference evidence="4 5" key="1">
    <citation type="submission" date="2020-05" db="EMBL/GenBank/DDBJ databases">
        <title>Identification and distribution of gene clusters putatively required for synthesis of sphingolipid metabolism inhibitors in phylogenetically diverse species of the filamentous fungus Fusarium.</title>
        <authorList>
            <person name="Kim H.-S."/>
            <person name="Busman M."/>
            <person name="Brown D.W."/>
            <person name="Divon H."/>
            <person name="Uhlig S."/>
            <person name="Proctor R.H."/>
        </authorList>
    </citation>
    <scope>NUCLEOTIDE SEQUENCE [LARGE SCALE GENOMIC DNA]</scope>
    <source>
        <strain evidence="4 5">NRRL 66243</strain>
    </source>
</reference>
<dbReference type="InterPro" id="IPR036404">
    <property type="entry name" value="Jacalin-like_lectin_dom_sf"/>
</dbReference>
<evidence type="ECO:0000256" key="1">
    <source>
        <dbReference type="SAM" id="Coils"/>
    </source>
</evidence>
<dbReference type="Gene3D" id="3.60.15.10">
    <property type="entry name" value="Ribonuclease Z/Hydroxyacylglutathione hydrolase-like"/>
    <property type="match status" value="1"/>
</dbReference>
<evidence type="ECO:0000256" key="2">
    <source>
        <dbReference type="SAM" id="MobiDB-lite"/>
    </source>
</evidence>
<comment type="caution">
    <text evidence="4">The sequence shown here is derived from an EMBL/GenBank/DDBJ whole genome shotgun (WGS) entry which is preliminary data.</text>
</comment>
<dbReference type="Proteomes" id="UP000530670">
    <property type="component" value="Unassembled WGS sequence"/>
</dbReference>